<reference evidence="1 2" key="1">
    <citation type="journal article" date="2021" name="BMC Genomics">
        <title>Datura genome reveals duplications of psychoactive alkaloid biosynthetic genes and high mutation rate following tissue culture.</title>
        <authorList>
            <person name="Rajewski A."/>
            <person name="Carter-House D."/>
            <person name="Stajich J."/>
            <person name="Litt A."/>
        </authorList>
    </citation>
    <scope>NUCLEOTIDE SEQUENCE [LARGE SCALE GENOMIC DNA]</scope>
    <source>
        <strain evidence="1">AR-01</strain>
    </source>
</reference>
<protein>
    <submittedName>
        <fullName evidence="1">Uncharacterized protein</fullName>
    </submittedName>
</protein>
<keyword evidence="2" id="KW-1185">Reference proteome</keyword>
<sequence length="282" mass="32171">MPNLSLPIQDGTMPAYPVMPHIPGAHDTIYYGPHVPPVYVVEASAFTEPVIVRVTYVVDRYAEMEKDVQIKEEDLITSQLHSIQVHDTEECDNLRNRIEFLIKNGTIKCTPAPPNVNSNSLPNHGNQGVNIITLDEEYDMRKIMQAVKVREKKESDDVKISKTAKMVASEMLKYRYQPKIRLGVKSDGIIEPIQLKHQNNTFGLGYESTLGKLHNMHLEKKVFMREQDLVVGPEIVPEPDECIIEEMYNMFIEMTEEEYGKNEVDLKIPTIHDAEPGEVLQN</sequence>
<organism evidence="1 2">
    <name type="scientific">Datura stramonium</name>
    <name type="common">Jimsonweed</name>
    <name type="synonym">Common thornapple</name>
    <dbReference type="NCBI Taxonomy" id="4076"/>
    <lineage>
        <taxon>Eukaryota</taxon>
        <taxon>Viridiplantae</taxon>
        <taxon>Streptophyta</taxon>
        <taxon>Embryophyta</taxon>
        <taxon>Tracheophyta</taxon>
        <taxon>Spermatophyta</taxon>
        <taxon>Magnoliopsida</taxon>
        <taxon>eudicotyledons</taxon>
        <taxon>Gunneridae</taxon>
        <taxon>Pentapetalae</taxon>
        <taxon>asterids</taxon>
        <taxon>lamiids</taxon>
        <taxon>Solanales</taxon>
        <taxon>Solanaceae</taxon>
        <taxon>Solanoideae</taxon>
        <taxon>Datureae</taxon>
        <taxon>Datura</taxon>
    </lineage>
</organism>
<accession>A0ABS8WTK4</accession>
<dbReference type="EMBL" id="JACEIK010012902">
    <property type="protein sequence ID" value="MCE3216252.1"/>
    <property type="molecule type" value="Genomic_DNA"/>
</dbReference>
<gene>
    <name evidence="1" type="ORF">HAX54_005742</name>
</gene>
<evidence type="ECO:0000313" key="2">
    <source>
        <dbReference type="Proteomes" id="UP000823775"/>
    </source>
</evidence>
<evidence type="ECO:0000313" key="1">
    <source>
        <dbReference type="EMBL" id="MCE3216252.1"/>
    </source>
</evidence>
<proteinExistence type="predicted"/>
<dbReference type="Proteomes" id="UP000823775">
    <property type="component" value="Unassembled WGS sequence"/>
</dbReference>
<comment type="caution">
    <text evidence="1">The sequence shown here is derived from an EMBL/GenBank/DDBJ whole genome shotgun (WGS) entry which is preliminary data.</text>
</comment>
<name>A0ABS8WTK4_DATST</name>